<dbReference type="AlphaFoldDB" id="A0A178MHE3"/>
<evidence type="ECO:0000313" key="2">
    <source>
        <dbReference type="Proteomes" id="UP000078428"/>
    </source>
</evidence>
<gene>
    <name evidence="1" type="ORF">A6A04_20355</name>
</gene>
<dbReference type="EMBL" id="LWQT01000081">
    <property type="protein sequence ID" value="OAN47434.1"/>
    <property type="molecule type" value="Genomic_DNA"/>
</dbReference>
<evidence type="ECO:0000313" key="1">
    <source>
        <dbReference type="EMBL" id="OAN47434.1"/>
    </source>
</evidence>
<proteinExistence type="predicted"/>
<keyword evidence="2" id="KW-1185">Reference proteome</keyword>
<name>A0A178MHE3_9PROT</name>
<comment type="caution">
    <text evidence="1">The sequence shown here is derived from an EMBL/GenBank/DDBJ whole genome shotgun (WGS) entry which is preliminary data.</text>
</comment>
<protein>
    <submittedName>
        <fullName evidence="1">Uncharacterized protein</fullName>
    </submittedName>
</protein>
<dbReference type="Proteomes" id="UP000078428">
    <property type="component" value="Unassembled WGS sequence"/>
</dbReference>
<reference evidence="1 2" key="1">
    <citation type="submission" date="2016-04" db="EMBL/GenBank/DDBJ databases">
        <title>Draft genome sequence of freshwater magnetotactic bacteria Magnetospirillum marisnigri SP-1 and Magnetospirillum moscoviense BB-1.</title>
        <authorList>
            <person name="Koziaeva V."/>
            <person name="Dziuba M.V."/>
            <person name="Ivanov T.M."/>
            <person name="Kuznetsov B."/>
            <person name="Grouzdev D.S."/>
        </authorList>
    </citation>
    <scope>NUCLEOTIDE SEQUENCE [LARGE SCALE GENOMIC DNA]</scope>
    <source>
        <strain evidence="1 2">SP-1</strain>
    </source>
</reference>
<organism evidence="1 2">
    <name type="scientific">Paramagnetospirillum marisnigri</name>
    <dbReference type="NCBI Taxonomy" id="1285242"/>
    <lineage>
        <taxon>Bacteria</taxon>
        <taxon>Pseudomonadati</taxon>
        <taxon>Pseudomonadota</taxon>
        <taxon>Alphaproteobacteria</taxon>
        <taxon>Rhodospirillales</taxon>
        <taxon>Magnetospirillaceae</taxon>
        <taxon>Paramagnetospirillum</taxon>
    </lineage>
</organism>
<sequence length="59" mass="6803">MRVGNSASSYPGRCMERQEETFYSRILMTRTVMTCLPENPVVIDIKPSSPPSWLQRLIE</sequence>
<accession>A0A178MHE3</accession>